<keyword evidence="2" id="KW-1185">Reference proteome</keyword>
<dbReference type="Gene3D" id="1.10.357.10">
    <property type="entry name" value="Tetracycline Repressor, domain 2"/>
    <property type="match status" value="1"/>
</dbReference>
<protein>
    <submittedName>
        <fullName evidence="1">Uncharacterized protein</fullName>
    </submittedName>
</protein>
<dbReference type="EMBL" id="JAERWK010000003">
    <property type="protein sequence ID" value="MBM9466000.1"/>
    <property type="molecule type" value="Genomic_DNA"/>
</dbReference>
<evidence type="ECO:0000313" key="1">
    <source>
        <dbReference type="EMBL" id="MBM9466000.1"/>
    </source>
</evidence>
<comment type="caution">
    <text evidence="1">The sequence shown here is derived from an EMBL/GenBank/DDBJ whole genome shotgun (WGS) entry which is preliminary data.</text>
</comment>
<accession>A0A939BXH9</accession>
<sequence length="66" mass="7124">MVTAAIQLAQESDLDALSMRAGPRARSGVGVMSLSTEVPGRAELIELMIDRAYGSFELPTQDRSTR</sequence>
<dbReference type="Proteomes" id="UP000663792">
    <property type="component" value="Unassembled WGS sequence"/>
</dbReference>
<proteinExistence type="predicted"/>
<evidence type="ECO:0000313" key="2">
    <source>
        <dbReference type="Proteomes" id="UP000663792"/>
    </source>
</evidence>
<organism evidence="1 2">
    <name type="scientific">Nakamurella leprariae</name>
    <dbReference type="NCBI Taxonomy" id="2803911"/>
    <lineage>
        <taxon>Bacteria</taxon>
        <taxon>Bacillati</taxon>
        <taxon>Actinomycetota</taxon>
        <taxon>Actinomycetes</taxon>
        <taxon>Nakamurellales</taxon>
        <taxon>Nakamurellaceae</taxon>
        <taxon>Nakamurella</taxon>
    </lineage>
</organism>
<dbReference type="RefSeq" id="WP_205258955.1">
    <property type="nucleotide sequence ID" value="NZ_JAERWK010000003.1"/>
</dbReference>
<reference evidence="1" key="1">
    <citation type="submission" date="2021-01" db="EMBL/GenBank/DDBJ databases">
        <title>YIM 132084 draft genome.</title>
        <authorList>
            <person name="An D."/>
        </authorList>
    </citation>
    <scope>NUCLEOTIDE SEQUENCE</scope>
    <source>
        <strain evidence="1">YIM 132084</strain>
    </source>
</reference>
<gene>
    <name evidence="1" type="ORF">JL106_01740</name>
</gene>
<name>A0A939BXH9_9ACTN</name>
<dbReference type="AlphaFoldDB" id="A0A939BXH9"/>